<evidence type="ECO:0000313" key="2">
    <source>
        <dbReference type="Proteomes" id="UP000245466"/>
    </source>
</evidence>
<dbReference type="AlphaFoldDB" id="A0A2U1AH05"/>
<proteinExistence type="predicted"/>
<gene>
    <name evidence="1" type="ORF">C8E01_1312</name>
</gene>
<protein>
    <submittedName>
        <fullName evidence="1">Uncharacterized protein</fullName>
    </submittedName>
</protein>
<evidence type="ECO:0000313" key="1">
    <source>
        <dbReference type="EMBL" id="PVY35665.1"/>
    </source>
</evidence>
<name>A0A2U1AH05_9BACT</name>
<sequence>MHAAVSTYENHRMKKAILYISLLLSIAACTENKNNLSSETGKTTVEARQSLSLTDLKGRFKYTDLDSFQVDTMDWETRPGFYQELDSSTFKLIWQDGKRNFIGQGYDRDYYYSWQTRNPELIEFVVLTQDESSYCDLLQYCIYDKNGKAIDNFILAASCGDGGWVYQSSGKFITEDTYEEVSVETESEIVASGNIKEIIEGDSIVTRFIIGKDGKVTKKEISKARIREEI</sequence>
<comment type="caution">
    <text evidence="1">The sequence shown here is derived from an EMBL/GenBank/DDBJ whole genome shotgun (WGS) entry which is preliminary data.</text>
</comment>
<organism evidence="1 2">
    <name type="scientific">Pontibacter virosus</name>
    <dbReference type="NCBI Taxonomy" id="1765052"/>
    <lineage>
        <taxon>Bacteria</taxon>
        <taxon>Pseudomonadati</taxon>
        <taxon>Bacteroidota</taxon>
        <taxon>Cytophagia</taxon>
        <taxon>Cytophagales</taxon>
        <taxon>Hymenobacteraceae</taxon>
        <taxon>Pontibacter</taxon>
    </lineage>
</organism>
<accession>A0A2U1AH05</accession>
<keyword evidence="2" id="KW-1185">Reference proteome</keyword>
<reference evidence="1 2" key="1">
    <citation type="submission" date="2018-04" db="EMBL/GenBank/DDBJ databases">
        <title>Genomic Encyclopedia of Type Strains, Phase IV (KMG-IV): sequencing the most valuable type-strain genomes for metagenomic binning, comparative biology and taxonomic classification.</title>
        <authorList>
            <person name="Goeker M."/>
        </authorList>
    </citation>
    <scope>NUCLEOTIDE SEQUENCE [LARGE SCALE GENOMIC DNA]</scope>
    <source>
        <strain evidence="1 2">DSM 100231</strain>
    </source>
</reference>
<dbReference type="EMBL" id="QEKI01000031">
    <property type="protein sequence ID" value="PVY35665.1"/>
    <property type="molecule type" value="Genomic_DNA"/>
</dbReference>
<dbReference type="Proteomes" id="UP000245466">
    <property type="component" value="Unassembled WGS sequence"/>
</dbReference>